<dbReference type="AlphaFoldDB" id="A0A9X6NB85"/>
<evidence type="ECO:0000256" key="1">
    <source>
        <dbReference type="SAM" id="Phobius"/>
    </source>
</evidence>
<dbReference type="InterPro" id="IPR028082">
    <property type="entry name" value="Peripla_BP_I"/>
</dbReference>
<keyword evidence="1" id="KW-0472">Membrane</keyword>
<evidence type="ECO:0000313" key="3">
    <source>
        <dbReference type="Proteomes" id="UP000192578"/>
    </source>
</evidence>
<evidence type="ECO:0000313" key="2">
    <source>
        <dbReference type="EMBL" id="OWA51027.1"/>
    </source>
</evidence>
<keyword evidence="1" id="KW-0812">Transmembrane</keyword>
<keyword evidence="1" id="KW-1133">Transmembrane helix</keyword>
<feature type="transmembrane region" description="Helical" evidence="1">
    <location>
        <begin position="302"/>
        <end position="322"/>
    </location>
</feature>
<organism evidence="2 3">
    <name type="scientific">Hypsibius exemplaris</name>
    <name type="common">Freshwater tardigrade</name>
    <dbReference type="NCBI Taxonomy" id="2072580"/>
    <lineage>
        <taxon>Eukaryota</taxon>
        <taxon>Metazoa</taxon>
        <taxon>Ecdysozoa</taxon>
        <taxon>Tardigrada</taxon>
        <taxon>Eutardigrada</taxon>
        <taxon>Parachela</taxon>
        <taxon>Hypsibioidea</taxon>
        <taxon>Hypsibiidae</taxon>
        <taxon>Hypsibius</taxon>
    </lineage>
</organism>
<evidence type="ECO:0008006" key="4">
    <source>
        <dbReference type="Google" id="ProtNLM"/>
    </source>
</evidence>
<sequence length="371" mass="41216">MLDNGCQNFSNNSGTILQVEIITLTSLYPFLLGGLQYVGPAFESAREDIRSQYPKLNFTQTFIYGENAPYSDWLAQYENVLAYYYYRIRRAPPQEAPHVTAFVMAGMPCMIDLGLNSSQALKTAFKCLLIMEPQREPEKKSTEDLQSRWRKLSKVLDNSTYGPGEMMSPHPTATYIAMMALAEVLDEIRQEALLTAASDKSTDAFSGRNVAARFLGRTLANDKTESLIIDRAGERTIPMAVTQLDPETGEVAIILEQDAVKMVLRQTGIVKWQAAWPVLDRPACGFHGETCRGSAHGSSVQYGIGFGTAVLGILSVSVFIYLRISRITGITGMTSWWVVEPHHISYRVSTSSYLHSAKHSFMSFSCADRAC</sequence>
<dbReference type="SUPFAM" id="SSF53822">
    <property type="entry name" value="Periplasmic binding protein-like I"/>
    <property type="match status" value="1"/>
</dbReference>
<gene>
    <name evidence="2" type="ORF">BV898_15529</name>
</gene>
<dbReference type="Proteomes" id="UP000192578">
    <property type="component" value="Unassembled WGS sequence"/>
</dbReference>
<keyword evidence="3" id="KW-1185">Reference proteome</keyword>
<protein>
    <recommendedName>
        <fullName evidence="4">Receptor ligand binding region domain-containing protein</fullName>
    </recommendedName>
</protein>
<reference evidence="3" key="1">
    <citation type="submission" date="2017-01" db="EMBL/GenBank/DDBJ databases">
        <title>Comparative genomics of anhydrobiosis in the tardigrade Hypsibius dujardini.</title>
        <authorList>
            <person name="Yoshida Y."/>
            <person name="Koutsovoulos G."/>
            <person name="Laetsch D."/>
            <person name="Stevens L."/>
            <person name="Kumar S."/>
            <person name="Horikawa D."/>
            <person name="Ishino K."/>
            <person name="Komine S."/>
            <person name="Tomita M."/>
            <person name="Blaxter M."/>
            <person name="Arakawa K."/>
        </authorList>
    </citation>
    <scope>NUCLEOTIDE SEQUENCE [LARGE SCALE GENOMIC DNA]</scope>
    <source>
        <strain evidence="3">Z151</strain>
    </source>
</reference>
<accession>A0A9X6NB85</accession>
<proteinExistence type="predicted"/>
<comment type="caution">
    <text evidence="2">The sequence shown here is derived from an EMBL/GenBank/DDBJ whole genome shotgun (WGS) entry which is preliminary data.</text>
</comment>
<name>A0A9X6NB85_HYPEX</name>
<dbReference type="EMBL" id="MTYJ01000212">
    <property type="protein sequence ID" value="OWA51027.1"/>
    <property type="molecule type" value="Genomic_DNA"/>
</dbReference>